<dbReference type="Gene3D" id="3.40.640.10">
    <property type="entry name" value="Type I PLP-dependent aspartate aminotransferase-like (Major domain)"/>
    <property type="match status" value="1"/>
</dbReference>
<feature type="compositionally biased region" description="Basic residues" evidence="1">
    <location>
        <begin position="656"/>
        <end position="666"/>
    </location>
</feature>
<evidence type="ECO:0000259" key="2">
    <source>
        <dbReference type="Pfam" id="PF00266"/>
    </source>
</evidence>
<dbReference type="InterPro" id="IPR015424">
    <property type="entry name" value="PyrdxlP-dep_Trfase"/>
</dbReference>
<dbReference type="InterPro" id="IPR000192">
    <property type="entry name" value="Aminotrans_V_dom"/>
</dbReference>
<dbReference type="InterPro" id="IPR015421">
    <property type="entry name" value="PyrdxlP-dep_Trfase_major"/>
</dbReference>
<dbReference type="Pfam" id="PF00266">
    <property type="entry name" value="Aminotran_5"/>
    <property type="match status" value="1"/>
</dbReference>
<comment type="caution">
    <text evidence="3">The sequence shown here is derived from an EMBL/GenBank/DDBJ whole genome shotgun (WGS) entry which is preliminary data.</text>
</comment>
<dbReference type="SUPFAM" id="SSF53383">
    <property type="entry name" value="PLP-dependent transferases"/>
    <property type="match status" value="1"/>
</dbReference>
<feature type="domain" description="Aminotransferase class V" evidence="2">
    <location>
        <begin position="40"/>
        <end position="405"/>
    </location>
</feature>
<proteinExistence type="predicted"/>
<dbReference type="PANTHER" id="PTHR43686">
    <property type="entry name" value="SULFURTRANSFERASE-RELATED"/>
    <property type="match status" value="1"/>
</dbReference>
<dbReference type="Gene3D" id="3.90.1150.10">
    <property type="entry name" value="Aspartate Aminotransferase, domain 1"/>
    <property type="match status" value="1"/>
</dbReference>
<sequence length="701" mass="78033">MKNVDAMLSEGQEKLLTHVRESVIGKGSTFIGPFGSRQVVYLDYIASGRALAFIEDYIREEVLPWYGNTHTSTSVASRKTSSLRENARNVIREAVNATNDDVVIFTGNGSTGAVNKLIHALDLEEPPVVFIGPYEHHSNILPWRELGADVIRIQTTSDGHVDLLQLDDLLKAWSKEKRQMIGSFSAASNVTGILSDVDAITVCLHKYGAVALWDCATSAPYTTLDMNPDVKGEAAKFVHKDAMFISPHKFVGGVGTPGVLVAKKHLFKNPVPHCTGGGTVLAVRTEGHRYLREIEVREEGGTPNIVGAVRAGLVFQLKSLVTADVIMAREHYLFRKAKEAWQFQRDLIILGPLEADRLPVFSFLVRHFATGSLIHHNFVSVILNDLFGIQARGGCACAGPYAMDLLGVPEDLAIEIEHLLAEDRRPESQRTDRHTEDCHREIFKPGFTRLNLPYFMTEEELDFVLQAVTMVTRHGWTLLPQYTFVVETGEWKHRTAAESSDVRDLSYTADVITGKEVTNSSITDTAPSLKVCLGKAAEIFNKAWQYPQVDEELQQFDETDRPFIWFLLPSQASRVLRGQHLGTPVSDQPSVNGQDVFDDERDWAQVGGWCGEGVGCRGPVMRFSLKAALGNTTGKGVRSPEDHTLSPGMKPEDFARRKRKWQKQKRPGSVGKDGRFNDESQSVQRLPRMFAFMAPFLHHKS</sequence>
<dbReference type="AlphaFoldDB" id="A0AAN9AQX2"/>
<protein>
    <recommendedName>
        <fullName evidence="2">Aminotransferase class V domain-containing protein</fullName>
    </recommendedName>
</protein>
<evidence type="ECO:0000256" key="1">
    <source>
        <dbReference type="SAM" id="MobiDB-lite"/>
    </source>
</evidence>
<feature type="region of interest" description="Disordered" evidence="1">
    <location>
        <begin position="632"/>
        <end position="681"/>
    </location>
</feature>
<evidence type="ECO:0000313" key="4">
    <source>
        <dbReference type="Proteomes" id="UP001374579"/>
    </source>
</evidence>
<name>A0AAN9AQX2_9CAEN</name>
<gene>
    <name evidence="3" type="ORF">V1264_009189</name>
</gene>
<evidence type="ECO:0000313" key="3">
    <source>
        <dbReference type="EMBL" id="KAK7091523.1"/>
    </source>
</evidence>
<keyword evidence="4" id="KW-1185">Reference proteome</keyword>
<organism evidence="3 4">
    <name type="scientific">Littorina saxatilis</name>
    <dbReference type="NCBI Taxonomy" id="31220"/>
    <lineage>
        <taxon>Eukaryota</taxon>
        <taxon>Metazoa</taxon>
        <taxon>Spiralia</taxon>
        <taxon>Lophotrochozoa</taxon>
        <taxon>Mollusca</taxon>
        <taxon>Gastropoda</taxon>
        <taxon>Caenogastropoda</taxon>
        <taxon>Littorinimorpha</taxon>
        <taxon>Littorinoidea</taxon>
        <taxon>Littorinidae</taxon>
        <taxon>Littorina</taxon>
    </lineage>
</organism>
<dbReference type="Proteomes" id="UP001374579">
    <property type="component" value="Unassembled WGS sequence"/>
</dbReference>
<feature type="compositionally biased region" description="Basic and acidic residues" evidence="1">
    <location>
        <begin position="638"/>
        <end position="655"/>
    </location>
</feature>
<reference evidence="3 4" key="1">
    <citation type="submission" date="2024-02" db="EMBL/GenBank/DDBJ databases">
        <title>Chromosome-scale genome assembly of the rough periwinkle Littorina saxatilis.</title>
        <authorList>
            <person name="De Jode A."/>
            <person name="Faria R."/>
            <person name="Formenti G."/>
            <person name="Sims Y."/>
            <person name="Smith T.P."/>
            <person name="Tracey A."/>
            <person name="Wood J.M.D."/>
            <person name="Zagrodzka Z.B."/>
            <person name="Johannesson K."/>
            <person name="Butlin R.K."/>
            <person name="Leder E.H."/>
        </authorList>
    </citation>
    <scope>NUCLEOTIDE SEQUENCE [LARGE SCALE GENOMIC DNA]</scope>
    <source>
        <strain evidence="3">Snail1</strain>
        <tissue evidence="3">Muscle</tissue>
    </source>
</reference>
<dbReference type="PANTHER" id="PTHR43686:SF1">
    <property type="entry name" value="AMINOTRAN_5 DOMAIN-CONTAINING PROTEIN"/>
    <property type="match status" value="1"/>
</dbReference>
<dbReference type="EMBL" id="JBAMIC010000022">
    <property type="protein sequence ID" value="KAK7091523.1"/>
    <property type="molecule type" value="Genomic_DNA"/>
</dbReference>
<accession>A0AAN9AQX2</accession>
<dbReference type="InterPro" id="IPR015422">
    <property type="entry name" value="PyrdxlP-dep_Trfase_small"/>
</dbReference>